<dbReference type="EMBL" id="JAHUTI010029838">
    <property type="protein sequence ID" value="MED6241485.1"/>
    <property type="molecule type" value="Genomic_DNA"/>
</dbReference>
<proteinExistence type="predicted"/>
<dbReference type="Proteomes" id="UP001345963">
    <property type="component" value="Unassembled WGS sequence"/>
</dbReference>
<protein>
    <submittedName>
        <fullName evidence="1">Uncharacterized protein</fullName>
    </submittedName>
</protein>
<keyword evidence="2" id="KW-1185">Reference proteome</keyword>
<organism evidence="1 2">
    <name type="scientific">Ataeniobius toweri</name>
    <dbReference type="NCBI Taxonomy" id="208326"/>
    <lineage>
        <taxon>Eukaryota</taxon>
        <taxon>Metazoa</taxon>
        <taxon>Chordata</taxon>
        <taxon>Craniata</taxon>
        <taxon>Vertebrata</taxon>
        <taxon>Euteleostomi</taxon>
        <taxon>Actinopterygii</taxon>
        <taxon>Neopterygii</taxon>
        <taxon>Teleostei</taxon>
        <taxon>Neoteleostei</taxon>
        <taxon>Acanthomorphata</taxon>
        <taxon>Ovalentaria</taxon>
        <taxon>Atherinomorphae</taxon>
        <taxon>Cyprinodontiformes</taxon>
        <taxon>Goodeidae</taxon>
        <taxon>Ataeniobius</taxon>
    </lineage>
</organism>
<reference evidence="1 2" key="1">
    <citation type="submission" date="2021-07" db="EMBL/GenBank/DDBJ databases">
        <authorList>
            <person name="Palmer J.M."/>
        </authorList>
    </citation>
    <scope>NUCLEOTIDE SEQUENCE [LARGE SCALE GENOMIC DNA]</scope>
    <source>
        <strain evidence="1 2">AT_MEX2019</strain>
        <tissue evidence="1">Muscle</tissue>
    </source>
</reference>
<accession>A0ABU7AVU4</accession>
<evidence type="ECO:0000313" key="1">
    <source>
        <dbReference type="EMBL" id="MED6241485.1"/>
    </source>
</evidence>
<name>A0ABU7AVU4_9TELE</name>
<evidence type="ECO:0000313" key="2">
    <source>
        <dbReference type="Proteomes" id="UP001345963"/>
    </source>
</evidence>
<sequence>MHRISSDILYTVCTEVIKWNNACFQNSGKLYKAFLHLLTTFGNGIICNEKRNQPKAQTAAIDLNINQAFFPPLVPYGFNRPRASQLGPPTVTCEGGGMA</sequence>
<gene>
    <name evidence="1" type="ORF">ATANTOWER_016148</name>
</gene>
<comment type="caution">
    <text evidence="1">The sequence shown here is derived from an EMBL/GenBank/DDBJ whole genome shotgun (WGS) entry which is preliminary data.</text>
</comment>